<comment type="caution">
    <text evidence="1">The sequence shown here is derived from an EMBL/GenBank/DDBJ whole genome shotgun (WGS) entry which is preliminary data.</text>
</comment>
<sequence length="113" mass="13338">MSIRLCSYCTYCIKFSMWNSHRLFPPPPSFVINSHKWWGWRVGPSELELLLKSLRLTEVCLVLQDSKWNLSGFYMKCMSQVLPVADFICTYNRQIFYRAQITLSLPCQYISLV</sequence>
<evidence type="ECO:0000313" key="2">
    <source>
        <dbReference type="Proteomes" id="UP000827872"/>
    </source>
</evidence>
<accession>A0ACB8ENM0</accession>
<name>A0ACB8ENM0_9SAUR</name>
<organism evidence="1 2">
    <name type="scientific">Sphaerodactylus townsendi</name>
    <dbReference type="NCBI Taxonomy" id="933632"/>
    <lineage>
        <taxon>Eukaryota</taxon>
        <taxon>Metazoa</taxon>
        <taxon>Chordata</taxon>
        <taxon>Craniata</taxon>
        <taxon>Vertebrata</taxon>
        <taxon>Euteleostomi</taxon>
        <taxon>Lepidosauria</taxon>
        <taxon>Squamata</taxon>
        <taxon>Bifurcata</taxon>
        <taxon>Gekkota</taxon>
        <taxon>Sphaerodactylidae</taxon>
        <taxon>Sphaerodactylus</taxon>
    </lineage>
</organism>
<keyword evidence="2" id="KW-1185">Reference proteome</keyword>
<dbReference type="EMBL" id="CM037616">
    <property type="protein sequence ID" value="KAH7994173.1"/>
    <property type="molecule type" value="Genomic_DNA"/>
</dbReference>
<gene>
    <name evidence="1" type="ORF">K3G42_033387</name>
</gene>
<protein>
    <submittedName>
        <fullName evidence="1">Uncharacterized protein</fullName>
    </submittedName>
</protein>
<evidence type="ECO:0000313" key="1">
    <source>
        <dbReference type="EMBL" id="KAH7994173.1"/>
    </source>
</evidence>
<reference evidence="1" key="1">
    <citation type="submission" date="2021-08" db="EMBL/GenBank/DDBJ databases">
        <title>The first chromosome-level gecko genome reveals the dynamic sex chromosomes of Neotropical dwarf geckos (Sphaerodactylidae: Sphaerodactylus).</title>
        <authorList>
            <person name="Pinto B.J."/>
            <person name="Keating S.E."/>
            <person name="Gamble T."/>
        </authorList>
    </citation>
    <scope>NUCLEOTIDE SEQUENCE</scope>
    <source>
        <strain evidence="1">TG3544</strain>
    </source>
</reference>
<dbReference type="Proteomes" id="UP000827872">
    <property type="component" value="Linkage Group LG03"/>
</dbReference>
<proteinExistence type="predicted"/>